<dbReference type="GO" id="GO:0006633">
    <property type="term" value="P:fatty acid biosynthetic process"/>
    <property type="evidence" value="ECO:0007669"/>
    <property type="project" value="InterPro"/>
</dbReference>
<dbReference type="Gene3D" id="1.10.1200.10">
    <property type="entry name" value="ACP-like"/>
    <property type="match status" value="1"/>
</dbReference>
<dbReference type="SUPFAM" id="SSF51735">
    <property type="entry name" value="NAD(P)-binding Rossmann-fold domains"/>
    <property type="match status" value="2"/>
</dbReference>
<dbReference type="Pfam" id="PF00109">
    <property type="entry name" value="ketoacyl-synt"/>
    <property type="match status" value="1"/>
</dbReference>
<dbReference type="InterPro" id="IPR001227">
    <property type="entry name" value="Ac_transferase_dom_sf"/>
</dbReference>
<dbReference type="Gene3D" id="3.40.366.10">
    <property type="entry name" value="Malonyl-Coenzyme A Acyl Carrier Protein, domain 2"/>
    <property type="match status" value="1"/>
</dbReference>
<evidence type="ECO:0000259" key="7">
    <source>
        <dbReference type="PROSITE" id="PS52004"/>
    </source>
</evidence>
<dbReference type="InterPro" id="IPR036736">
    <property type="entry name" value="ACP-like_sf"/>
</dbReference>
<dbReference type="PANTHER" id="PTHR43775:SF37">
    <property type="entry name" value="SI:DKEY-61P9.11"/>
    <property type="match status" value="1"/>
</dbReference>
<dbReference type="SUPFAM" id="SSF55048">
    <property type="entry name" value="Probable ACP-binding domain of malonyl-CoA ACP transacylase"/>
    <property type="match status" value="1"/>
</dbReference>
<proteinExistence type="predicted"/>
<accession>A0A8J7WP23</accession>
<dbReference type="InterPro" id="IPR020806">
    <property type="entry name" value="PKS_PP-bd"/>
</dbReference>
<dbReference type="InterPro" id="IPR006162">
    <property type="entry name" value="Ppantetheine_attach_site"/>
</dbReference>
<keyword evidence="4" id="KW-0012">Acyltransferase</keyword>
<dbReference type="Gene3D" id="3.40.47.10">
    <property type="match status" value="1"/>
</dbReference>
<dbReference type="InterPro" id="IPR016035">
    <property type="entry name" value="Acyl_Trfase/lysoPLipase"/>
</dbReference>
<dbReference type="Gene3D" id="3.30.70.3290">
    <property type="match status" value="1"/>
</dbReference>
<dbReference type="CDD" id="cd08955">
    <property type="entry name" value="KR_2_FAS_SDR_x"/>
    <property type="match status" value="1"/>
</dbReference>
<comment type="caution">
    <text evidence="8">The sequence shown here is derived from an EMBL/GenBank/DDBJ whole genome shotgun (WGS) entry which is preliminary data.</text>
</comment>
<dbReference type="SUPFAM" id="SSF53901">
    <property type="entry name" value="Thiolase-like"/>
    <property type="match status" value="1"/>
</dbReference>
<dbReference type="Pfam" id="PF08659">
    <property type="entry name" value="KR"/>
    <property type="match status" value="1"/>
</dbReference>
<dbReference type="FunFam" id="3.40.366.10:FF:000002">
    <property type="entry name" value="Probable polyketide synthase 2"/>
    <property type="match status" value="1"/>
</dbReference>
<dbReference type="InterPro" id="IPR016039">
    <property type="entry name" value="Thiolase-like"/>
</dbReference>
<keyword evidence="2" id="KW-0597">Phosphoprotein</keyword>
<dbReference type="SUPFAM" id="SSF52151">
    <property type="entry name" value="FabD/lysophospholipase-like"/>
    <property type="match status" value="1"/>
</dbReference>
<feature type="domain" description="Ketosynthase family 3 (KS3)" evidence="7">
    <location>
        <begin position="35"/>
        <end position="458"/>
    </location>
</feature>
<evidence type="ECO:0000256" key="3">
    <source>
        <dbReference type="ARBA" id="ARBA00022679"/>
    </source>
</evidence>
<dbReference type="InterPro" id="IPR050091">
    <property type="entry name" value="PKS_NRPS_Biosynth_Enz"/>
</dbReference>
<dbReference type="Proteomes" id="UP000677913">
    <property type="component" value="Unassembled WGS sequence"/>
</dbReference>
<dbReference type="SMART" id="SM00823">
    <property type="entry name" value="PKS_PP"/>
    <property type="match status" value="1"/>
</dbReference>
<dbReference type="SMART" id="SM00827">
    <property type="entry name" value="PKS_AT"/>
    <property type="match status" value="1"/>
</dbReference>
<dbReference type="PANTHER" id="PTHR43775">
    <property type="entry name" value="FATTY ACID SYNTHASE"/>
    <property type="match status" value="1"/>
</dbReference>
<dbReference type="InterPro" id="IPR036291">
    <property type="entry name" value="NAD(P)-bd_dom_sf"/>
</dbReference>
<evidence type="ECO:0000256" key="1">
    <source>
        <dbReference type="ARBA" id="ARBA00022450"/>
    </source>
</evidence>
<evidence type="ECO:0000256" key="4">
    <source>
        <dbReference type="ARBA" id="ARBA00023315"/>
    </source>
</evidence>
<dbReference type="InterPro" id="IPR016036">
    <property type="entry name" value="Malonyl_transacylase_ACP-bd"/>
</dbReference>
<dbReference type="EMBL" id="JAGSXH010000018">
    <property type="protein sequence ID" value="MBS2962970.1"/>
    <property type="molecule type" value="Genomic_DNA"/>
</dbReference>
<dbReference type="FunFam" id="3.40.47.10:FF:000019">
    <property type="entry name" value="Polyketide synthase type I"/>
    <property type="match status" value="1"/>
</dbReference>
<dbReference type="GO" id="GO:0004315">
    <property type="term" value="F:3-oxoacyl-[acyl-carrier-protein] synthase activity"/>
    <property type="evidence" value="ECO:0007669"/>
    <property type="project" value="InterPro"/>
</dbReference>
<feature type="region of interest" description="Disordered" evidence="5">
    <location>
        <begin position="922"/>
        <end position="947"/>
    </location>
</feature>
<reference evidence="8" key="1">
    <citation type="submission" date="2021-04" db="EMBL/GenBank/DDBJ databases">
        <title>Genome based classification of Actinospica acidithermotolerans sp. nov., an actinobacterium isolated from an Indonesian hot spring.</title>
        <authorList>
            <person name="Kusuma A.B."/>
            <person name="Putra K.E."/>
            <person name="Nafisah S."/>
            <person name="Loh J."/>
            <person name="Nouioui I."/>
            <person name="Goodfellow M."/>
        </authorList>
    </citation>
    <scope>NUCLEOTIDE SEQUENCE</scope>
    <source>
        <strain evidence="8">DSM 45618</strain>
    </source>
</reference>
<dbReference type="SMART" id="SM00825">
    <property type="entry name" value="PKS_KS"/>
    <property type="match status" value="1"/>
</dbReference>
<dbReference type="GO" id="GO:0004312">
    <property type="term" value="F:fatty acid synthase activity"/>
    <property type="evidence" value="ECO:0007669"/>
    <property type="project" value="TreeGrafter"/>
</dbReference>
<dbReference type="Pfam" id="PF22621">
    <property type="entry name" value="CurL-like_PKS_C"/>
    <property type="match status" value="1"/>
</dbReference>
<dbReference type="Pfam" id="PF00550">
    <property type="entry name" value="PP-binding"/>
    <property type="match status" value="1"/>
</dbReference>
<dbReference type="PROSITE" id="PS52004">
    <property type="entry name" value="KS3_2"/>
    <property type="match status" value="1"/>
</dbReference>
<dbReference type="SUPFAM" id="SSF47336">
    <property type="entry name" value="ACP-like"/>
    <property type="match status" value="1"/>
</dbReference>
<evidence type="ECO:0000259" key="6">
    <source>
        <dbReference type="PROSITE" id="PS50075"/>
    </source>
</evidence>
<keyword evidence="3" id="KW-0808">Transferase</keyword>
<dbReference type="InterPro" id="IPR009081">
    <property type="entry name" value="PP-bd_ACP"/>
</dbReference>
<dbReference type="InterPro" id="IPR020841">
    <property type="entry name" value="PKS_Beta-ketoAc_synthase_dom"/>
</dbReference>
<dbReference type="Gene3D" id="3.40.50.720">
    <property type="entry name" value="NAD(P)-binding Rossmann-like Domain"/>
    <property type="match status" value="1"/>
</dbReference>
<evidence type="ECO:0000256" key="5">
    <source>
        <dbReference type="SAM" id="MobiDB-lite"/>
    </source>
</evidence>
<dbReference type="PROSITE" id="PS00606">
    <property type="entry name" value="KS3_1"/>
    <property type="match status" value="1"/>
</dbReference>
<dbReference type="Pfam" id="PF02801">
    <property type="entry name" value="Ketoacyl-synt_C"/>
    <property type="match status" value="1"/>
</dbReference>
<evidence type="ECO:0000313" key="9">
    <source>
        <dbReference type="Proteomes" id="UP000677913"/>
    </source>
</evidence>
<evidence type="ECO:0000313" key="8">
    <source>
        <dbReference type="EMBL" id="MBS2962970.1"/>
    </source>
</evidence>
<feature type="domain" description="Carrier" evidence="6">
    <location>
        <begin position="1526"/>
        <end position="1601"/>
    </location>
</feature>
<dbReference type="InterPro" id="IPR014030">
    <property type="entry name" value="Ketoacyl_synth_N"/>
</dbReference>
<dbReference type="InterPro" id="IPR014043">
    <property type="entry name" value="Acyl_transferase_dom"/>
</dbReference>
<keyword evidence="1" id="KW-0596">Phosphopantetheine</keyword>
<dbReference type="InterPro" id="IPR057326">
    <property type="entry name" value="KR_dom"/>
</dbReference>
<dbReference type="GO" id="GO:0005886">
    <property type="term" value="C:plasma membrane"/>
    <property type="evidence" value="ECO:0007669"/>
    <property type="project" value="TreeGrafter"/>
</dbReference>
<sequence length="1649" mass="175117">MTSADETHTTPTLRRAYLTIDRMQRRLEEYARAASEPVAVVGLGCRLPGGVVDGDSYWRLLSTGTDAITEIPADRWDAAALHSPQPAPGKMSTRWGGFLDGLDRFDHEFFGISRREALTMDPQQRLALEVAWEALENAGWAPTSLAGSRTGVFMGVSSFDYATEHLRHPLDLTAHASTGSAHSVVPGRISYTLDLHGPSLAIDTACSSALVAVLQACQSLRSGECEAALAGGVNVVLSPLPSISFSQFGRMVSTDGRCKAFDASANGYVRSEGCGIVALKLLSHAVRDEDPIVAVVRGGAVNQDGRSAGVTAPNGSAQRDVLRRALKASGLEAHDVGYIEAHGTGTRLGDPIEVEALAEIYGRPQGPAVYLGSSKTNIGHPEAAAGIAGLIKALLCVQRDAIAPNVHFERLNPDISFAGTTFAVPTRLTPWPQGGRGRVAAVSAFGFSGTNAHLLVEQAPAREPAPSDSRRPRSVLALSAKSDTALAGLARRYAERMAAEDEADVADLCFSANTGRSAFRHRLAVVGGTRGELTDRLARFARDAAAPDGSGQDAPVDGLVTGQARGGEVVFLFTGQGPQRPGMARALYEGQPVFRETLEHCDRILRPMLEKPLLDVLYPADPRCERVNETGYAQPALFAVEYALAQMWRSWGVEPVAVLGHSFGEYVAACFAGAMSLEDGLALTVARSRLMQTLADTGAMATVFAPEAAVAEQIAGEPDAVSVAAVNGPANTTISGERRAVAAACARFEAGGVKTKLLRITTSSHSPLVEPILAPLRQAAQAVAFTPPRVPLVSNVTGDMWAWDQAPDADYWCRHARQPVRFAAGVSTLLDLGYDTLLEVGPAPTLVGLVSDALPAGSPTLLLPSLRPKHDDWDVLLTSLAQLYVHGAQVDWKEFDRGYRRRRVAVPTYAFDPTACWQERRDHAAERADDEPGASGPEDTGHGQGGQFDDGDLMYELAWQRVDVSEVAGASEDAPAPETVAHTWLVLADGTGIGDELVTALRRRGSRCVRVGAGASYVHDSDHDVVLRAADPGDLPRLLSELDLDDDEELRVVHLWSLDTQEDENTSVERLLADQQHACMSAVRAVQALAGPTAERRSTRLWLVTRGAVQPAAVQPEAVSTAAVPTAAVSTAQAAPVSVGPATLWGLGRSLQQEHRGIWGGLIDLDPEGDACAAAGHLLAALDGAGGEDQLAVRAGRRYAARLVRWQPARSTVRRAVWRKDASYLITGGLGGVGLAVARSLVRAGARHLVLAGRTPLPPRSTWATLAADDPAGSRVAAVRDLEGLGANVLVESLDVADEEAVRAFLERFAAEARPPIRGVVHAAGVGDVTALLDLEPDELERHLRPKAAGAWALHRAFNDYSAFSDNSASADAPLDFFVLFSSASSVLSSPFAAGYAAANAFLDNLARLRRAQGKPGLSINWGIWSQTGMATHRARATPGLSDGMASLSPAQALRVLHRLLPQDAPQLAVVPVDWAAWGGRYRELSGSRVLSALLDTRVQAPGARVAVRRSPLPSREELLGLPAAERTACLTDRLLQSVAATLRASSVGPEQSLFDLGLDSLMAVELRNDIEAHFGVTLPIAVFLEGASVRSLAGRILGQLETMEGCGPAREPQPIERVERFGDVAARLLEQLERMPEQHAPAAAGPEV</sequence>
<evidence type="ECO:0000256" key="2">
    <source>
        <dbReference type="ARBA" id="ARBA00022553"/>
    </source>
</evidence>
<dbReference type="InterPro" id="IPR014031">
    <property type="entry name" value="Ketoacyl_synth_C"/>
</dbReference>
<dbReference type="GO" id="GO:0071770">
    <property type="term" value="P:DIM/DIP cell wall layer assembly"/>
    <property type="evidence" value="ECO:0007669"/>
    <property type="project" value="TreeGrafter"/>
</dbReference>
<dbReference type="PROSITE" id="PS00012">
    <property type="entry name" value="PHOSPHOPANTETHEINE"/>
    <property type="match status" value="1"/>
</dbReference>
<dbReference type="CDD" id="cd00833">
    <property type="entry name" value="PKS"/>
    <property type="match status" value="1"/>
</dbReference>
<dbReference type="InterPro" id="IPR013968">
    <property type="entry name" value="PKS_KR"/>
</dbReference>
<name>A0A8J7WP23_9ACTN</name>
<dbReference type="Pfam" id="PF00698">
    <property type="entry name" value="Acyl_transf_1"/>
    <property type="match status" value="1"/>
</dbReference>
<dbReference type="GO" id="GO:0005737">
    <property type="term" value="C:cytoplasm"/>
    <property type="evidence" value="ECO:0007669"/>
    <property type="project" value="TreeGrafter"/>
</dbReference>
<gene>
    <name evidence="8" type="ORF">KGA66_07940</name>
</gene>
<protein>
    <submittedName>
        <fullName evidence="8">Type I polyketide synthase</fullName>
    </submittedName>
</protein>
<dbReference type="RefSeq" id="WP_211466218.1">
    <property type="nucleotide sequence ID" value="NZ_JAGSXH010000018.1"/>
</dbReference>
<dbReference type="GO" id="GO:0031177">
    <property type="term" value="F:phosphopantetheine binding"/>
    <property type="evidence" value="ECO:0007669"/>
    <property type="project" value="InterPro"/>
</dbReference>
<dbReference type="SMART" id="SM00822">
    <property type="entry name" value="PKS_KR"/>
    <property type="match status" value="1"/>
</dbReference>
<organism evidence="8 9">
    <name type="scientific">Actinocrinis puniceicyclus</name>
    <dbReference type="NCBI Taxonomy" id="977794"/>
    <lineage>
        <taxon>Bacteria</taxon>
        <taxon>Bacillati</taxon>
        <taxon>Actinomycetota</taxon>
        <taxon>Actinomycetes</taxon>
        <taxon>Catenulisporales</taxon>
        <taxon>Actinospicaceae</taxon>
        <taxon>Actinocrinis</taxon>
    </lineage>
</organism>
<dbReference type="PROSITE" id="PS50075">
    <property type="entry name" value="CARRIER"/>
    <property type="match status" value="1"/>
</dbReference>
<keyword evidence="9" id="KW-1185">Reference proteome</keyword>
<dbReference type="InterPro" id="IPR018201">
    <property type="entry name" value="Ketoacyl_synth_AS"/>
</dbReference>